<dbReference type="NCBIfam" id="TIGR01764">
    <property type="entry name" value="excise"/>
    <property type="match status" value="1"/>
</dbReference>
<reference evidence="2" key="1">
    <citation type="submission" date="2020-04" db="EMBL/GenBank/DDBJ databases">
        <authorList>
            <person name="Chiriac C."/>
            <person name="Salcher M."/>
            <person name="Ghai R."/>
            <person name="Kavagutti S V."/>
        </authorList>
    </citation>
    <scope>NUCLEOTIDE SEQUENCE</scope>
</reference>
<sequence length="83" mass="9288">MSMDRTGGKYLQLSEVAETLAVSADTVRAWIKKGELKATDVSLTRGSQKPRLRVLKEDLDTFLTLRMVAVKTQRRGPVKTPEI</sequence>
<dbReference type="Pfam" id="PF12728">
    <property type="entry name" value="HTH_17"/>
    <property type="match status" value="1"/>
</dbReference>
<name>A0A6J5P047_9CAUD</name>
<protein>
    <submittedName>
        <fullName evidence="2">SinI-like, DNA-binding domain</fullName>
    </submittedName>
</protein>
<dbReference type="GO" id="GO:0003677">
    <property type="term" value="F:DNA binding"/>
    <property type="evidence" value="ECO:0007669"/>
    <property type="project" value="UniProtKB-KW"/>
</dbReference>
<evidence type="ECO:0000259" key="1">
    <source>
        <dbReference type="Pfam" id="PF12728"/>
    </source>
</evidence>
<dbReference type="SUPFAM" id="SSF46955">
    <property type="entry name" value="Putative DNA-binding domain"/>
    <property type="match status" value="1"/>
</dbReference>
<dbReference type="Gene3D" id="1.10.1660.10">
    <property type="match status" value="1"/>
</dbReference>
<keyword evidence="2" id="KW-0238">DNA-binding</keyword>
<gene>
    <name evidence="2" type="ORF">UFOVP785_111</name>
</gene>
<dbReference type="InterPro" id="IPR010093">
    <property type="entry name" value="SinI_DNA-bd"/>
</dbReference>
<organism evidence="2">
    <name type="scientific">uncultured Caudovirales phage</name>
    <dbReference type="NCBI Taxonomy" id="2100421"/>
    <lineage>
        <taxon>Viruses</taxon>
        <taxon>Duplodnaviria</taxon>
        <taxon>Heunggongvirae</taxon>
        <taxon>Uroviricota</taxon>
        <taxon>Caudoviricetes</taxon>
        <taxon>Peduoviridae</taxon>
        <taxon>Maltschvirus</taxon>
        <taxon>Maltschvirus maltsch</taxon>
    </lineage>
</organism>
<accession>A0A6J5P047</accession>
<proteinExistence type="predicted"/>
<feature type="non-terminal residue" evidence="2">
    <location>
        <position position="83"/>
    </location>
</feature>
<feature type="domain" description="Helix-turn-helix" evidence="1">
    <location>
        <begin position="10"/>
        <end position="63"/>
    </location>
</feature>
<evidence type="ECO:0000313" key="2">
    <source>
        <dbReference type="EMBL" id="CAB4162781.1"/>
    </source>
</evidence>
<dbReference type="InterPro" id="IPR041657">
    <property type="entry name" value="HTH_17"/>
</dbReference>
<dbReference type="InterPro" id="IPR009061">
    <property type="entry name" value="DNA-bd_dom_put_sf"/>
</dbReference>
<dbReference type="EMBL" id="LR796736">
    <property type="protein sequence ID" value="CAB4162781.1"/>
    <property type="molecule type" value="Genomic_DNA"/>
</dbReference>